<dbReference type="NCBIfam" id="TIGR01958">
    <property type="entry name" value="nuoE_fam"/>
    <property type="match status" value="1"/>
</dbReference>
<dbReference type="GO" id="GO:0031090">
    <property type="term" value="C:organelle membrane"/>
    <property type="evidence" value="ECO:0007669"/>
    <property type="project" value="UniProtKB-ARBA"/>
</dbReference>
<evidence type="ECO:0000256" key="5">
    <source>
        <dbReference type="ARBA" id="ARBA00023004"/>
    </source>
</evidence>
<dbReference type="GO" id="GO:0098662">
    <property type="term" value="P:inorganic cation transmembrane transport"/>
    <property type="evidence" value="ECO:0007669"/>
    <property type="project" value="UniProtKB-ARBA"/>
</dbReference>
<dbReference type="GO" id="GO:0046872">
    <property type="term" value="F:metal ion binding"/>
    <property type="evidence" value="ECO:0007669"/>
    <property type="project" value="UniProtKB-KW"/>
</dbReference>
<keyword evidence="13" id="KW-1185">Reference proteome</keyword>
<keyword evidence="2 10" id="KW-0001">2Fe-2S</keyword>
<dbReference type="PANTHER" id="PTHR10371:SF3">
    <property type="entry name" value="NADH DEHYDROGENASE [UBIQUINONE] FLAVOPROTEIN 2, MITOCHONDRIAL"/>
    <property type="match status" value="1"/>
</dbReference>
<feature type="region of interest" description="Disordered" evidence="11">
    <location>
        <begin position="169"/>
        <end position="207"/>
    </location>
</feature>
<dbReference type="GO" id="GO:0008324">
    <property type="term" value="F:monoatomic cation transmembrane transporter activity"/>
    <property type="evidence" value="ECO:0007669"/>
    <property type="project" value="UniProtKB-ARBA"/>
</dbReference>
<dbReference type="NCBIfam" id="NF005725">
    <property type="entry name" value="PRK07539.1-5"/>
    <property type="match status" value="1"/>
</dbReference>
<evidence type="ECO:0000256" key="2">
    <source>
        <dbReference type="ARBA" id="ARBA00022714"/>
    </source>
</evidence>
<dbReference type="Proteomes" id="UP001141619">
    <property type="component" value="Unassembled WGS sequence"/>
</dbReference>
<accession>A0A9X3Z761</accession>
<dbReference type="PANTHER" id="PTHR10371">
    <property type="entry name" value="NADH DEHYDROGENASE UBIQUINONE FLAVOPROTEIN 2, MITOCHONDRIAL"/>
    <property type="match status" value="1"/>
</dbReference>
<evidence type="ECO:0000256" key="8">
    <source>
        <dbReference type="ARBA" id="ARBA00034078"/>
    </source>
</evidence>
<organism evidence="12 13">
    <name type="scientific">Govanella unica</name>
    <dbReference type="NCBI Taxonomy" id="2975056"/>
    <lineage>
        <taxon>Bacteria</taxon>
        <taxon>Pseudomonadati</taxon>
        <taxon>Pseudomonadota</taxon>
        <taxon>Alphaproteobacteria</taxon>
        <taxon>Emcibacterales</taxon>
        <taxon>Govanellaceae</taxon>
        <taxon>Govanella</taxon>
    </lineage>
</organism>
<dbReference type="GO" id="GO:0050136">
    <property type="term" value="F:NADH dehydrogenase (quinone) (non-electrogenic) activity"/>
    <property type="evidence" value="ECO:0007669"/>
    <property type="project" value="UniProtKB-EC"/>
</dbReference>
<keyword evidence="3 10" id="KW-0479">Metal-binding</keyword>
<evidence type="ECO:0000256" key="3">
    <source>
        <dbReference type="ARBA" id="ARBA00022723"/>
    </source>
</evidence>
<feature type="compositionally biased region" description="Polar residues" evidence="11">
    <location>
        <begin position="181"/>
        <end position="200"/>
    </location>
</feature>
<feature type="binding site" evidence="10">
    <location>
        <position position="95"/>
    </location>
    <ligand>
        <name>[2Fe-2S] cluster</name>
        <dbReference type="ChEBI" id="CHEBI:190135"/>
    </ligand>
</feature>
<comment type="caution">
    <text evidence="12">The sequence shown here is derived from an EMBL/GenBank/DDBJ whole genome shotgun (WGS) entry which is preliminary data.</text>
</comment>
<gene>
    <name evidence="12" type="primary">nuoE</name>
    <name evidence="12" type="ORF">NYP16_07235</name>
</gene>
<feature type="binding site" evidence="10">
    <location>
        <position position="136"/>
    </location>
    <ligand>
        <name>[2Fe-2S] cluster</name>
        <dbReference type="ChEBI" id="CHEBI:190135"/>
    </ligand>
</feature>
<dbReference type="FunFam" id="1.10.10.1590:FF:000001">
    <property type="entry name" value="NADH-quinone oxidoreductase subunit E"/>
    <property type="match status" value="1"/>
</dbReference>
<dbReference type="Gene3D" id="1.10.10.1590">
    <property type="entry name" value="NADH-quinone oxidoreductase subunit E"/>
    <property type="match status" value="1"/>
</dbReference>
<comment type="cofactor">
    <cofactor evidence="10">
        <name>[2Fe-2S] cluster</name>
        <dbReference type="ChEBI" id="CHEBI:190135"/>
    </cofactor>
    <text evidence="10">Binds 1 [2Fe-2S] cluster.</text>
</comment>
<name>A0A9X3Z761_9PROT</name>
<dbReference type="InterPro" id="IPR042128">
    <property type="entry name" value="NuoE_dom"/>
</dbReference>
<proteinExistence type="inferred from homology"/>
<dbReference type="GO" id="GO:0051537">
    <property type="term" value="F:2 iron, 2 sulfur cluster binding"/>
    <property type="evidence" value="ECO:0007669"/>
    <property type="project" value="UniProtKB-KW"/>
</dbReference>
<dbReference type="FunFam" id="3.40.30.10:FF:000022">
    <property type="entry name" value="NADH dehydrogenase flavoprotein 2, mitochondrial"/>
    <property type="match status" value="1"/>
</dbReference>
<dbReference type="GO" id="GO:0031967">
    <property type="term" value="C:organelle envelope"/>
    <property type="evidence" value="ECO:0007669"/>
    <property type="project" value="UniProtKB-ARBA"/>
</dbReference>
<dbReference type="EC" id="1.6.5.9" evidence="12"/>
<keyword evidence="6 10" id="KW-0411">Iron-sulfur</keyword>
<evidence type="ECO:0000256" key="7">
    <source>
        <dbReference type="ARBA" id="ARBA00023027"/>
    </source>
</evidence>
<dbReference type="EMBL" id="JANWOI010000002">
    <property type="protein sequence ID" value="MDA5193743.1"/>
    <property type="molecule type" value="Genomic_DNA"/>
</dbReference>
<evidence type="ECO:0000256" key="9">
    <source>
        <dbReference type="ARBA" id="ARBA00047712"/>
    </source>
</evidence>
<evidence type="ECO:0000313" key="13">
    <source>
        <dbReference type="Proteomes" id="UP001141619"/>
    </source>
</evidence>
<reference evidence="12" key="2">
    <citation type="journal article" date="2023" name="Syst. Appl. Microbiol.">
        <title>Govania unica gen. nov., sp. nov., a rare biosphere bacterium that represents a novel family in the class Alphaproteobacteria.</title>
        <authorList>
            <person name="Vandamme P."/>
            <person name="Peeters C."/>
            <person name="Hettiarachchi A."/>
            <person name="Cnockaert M."/>
            <person name="Carlier A."/>
        </authorList>
    </citation>
    <scope>NUCLEOTIDE SEQUENCE</scope>
    <source>
        <strain evidence="12">LMG 31809</strain>
    </source>
</reference>
<comment type="catalytic activity">
    <reaction evidence="9">
        <text>a quinone + NADH + 5 H(+)(in) = a quinol + NAD(+) + 4 H(+)(out)</text>
        <dbReference type="Rhea" id="RHEA:57888"/>
        <dbReference type="ChEBI" id="CHEBI:15378"/>
        <dbReference type="ChEBI" id="CHEBI:24646"/>
        <dbReference type="ChEBI" id="CHEBI:57540"/>
        <dbReference type="ChEBI" id="CHEBI:57945"/>
        <dbReference type="ChEBI" id="CHEBI:132124"/>
    </reaction>
</comment>
<sequence>MSLHVVSTGEAFVFTPENLDWAKGQIAKYPAGRQASAVMPLLTRAQEQGGGWLTKEAMEYVGDMLDMAYIRVLEVASFYSMYNLNPVGRNVIEVCTTTPCWLRGSDDVVRACKDKLGINFGETTADGEFTLLEVECAGACVNAPVIAYKHHYYEDLDYDRTVRMIDAIRRGETPKPGPQIDRQTSAPMGGPTTLTTSGTQPGKGGQA</sequence>
<keyword evidence="7" id="KW-0520">NAD</keyword>
<dbReference type="Gene3D" id="3.40.30.10">
    <property type="entry name" value="Glutaredoxin"/>
    <property type="match status" value="1"/>
</dbReference>
<evidence type="ECO:0000313" key="12">
    <source>
        <dbReference type="EMBL" id="MDA5193743.1"/>
    </source>
</evidence>
<dbReference type="GO" id="GO:0098796">
    <property type="term" value="C:membrane protein complex"/>
    <property type="evidence" value="ECO:0007669"/>
    <property type="project" value="UniProtKB-ARBA"/>
</dbReference>
<dbReference type="RefSeq" id="WP_274943438.1">
    <property type="nucleotide sequence ID" value="NZ_JANWOI010000002.1"/>
</dbReference>
<dbReference type="CDD" id="cd03064">
    <property type="entry name" value="TRX_Fd_NuoE"/>
    <property type="match status" value="1"/>
</dbReference>
<dbReference type="PIRSF" id="PIRSF000216">
    <property type="entry name" value="NADH_DH_24kDa"/>
    <property type="match status" value="1"/>
</dbReference>
<dbReference type="GO" id="GO:0022890">
    <property type="term" value="F:inorganic cation transmembrane transporter activity"/>
    <property type="evidence" value="ECO:0007669"/>
    <property type="project" value="UniProtKB-ARBA"/>
</dbReference>
<dbReference type="InterPro" id="IPR036249">
    <property type="entry name" value="Thioredoxin-like_sf"/>
</dbReference>
<evidence type="ECO:0000256" key="1">
    <source>
        <dbReference type="ARBA" id="ARBA00010643"/>
    </source>
</evidence>
<keyword evidence="5 10" id="KW-0408">Iron</keyword>
<protein>
    <submittedName>
        <fullName evidence="12">NADH-quinone oxidoreductase subunit NuoE</fullName>
        <ecNumber evidence="12">1.6.5.9</ecNumber>
    </submittedName>
</protein>
<dbReference type="GO" id="GO:0022804">
    <property type="term" value="F:active transmembrane transporter activity"/>
    <property type="evidence" value="ECO:0007669"/>
    <property type="project" value="UniProtKB-ARBA"/>
</dbReference>
<evidence type="ECO:0000256" key="10">
    <source>
        <dbReference type="PIRSR" id="PIRSR000216-1"/>
    </source>
</evidence>
<dbReference type="InterPro" id="IPR041921">
    <property type="entry name" value="NuoE_N"/>
</dbReference>
<evidence type="ECO:0000256" key="11">
    <source>
        <dbReference type="SAM" id="MobiDB-lite"/>
    </source>
</evidence>
<evidence type="ECO:0000256" key="4">
    <source>
        <dbReference type="ARBA" id="ARBA00022967"/>
    </source>
</evidence>
<evidence type="ECO:0000256" key="6">
    <source>
        <dbReference type="ARBA" id="ARBA00023014"/>
    </source>
</evidence>
<keyword evidence="4" id="KW-1278">Translocase</keyword>
<dbReference type="GO" id="GO:1902494">
    <property type="term" value="C:catalytic complex"/>
    <property type="evidence" value="ECO:0007669"/>
    <property type="project" value="UniProtKB-ARBA"/>
</dbReference>
<reference evidence="12" key="1">
    <citation type="submission" date="2022-08" db="EMBL/GenBank/DDBJ databases">
        <authorList>
            <person name="Vandamme P."/>
            <person name="Hettiarachchi A."/>
            <person name="Peeters C."/>
            <person name="Cnockaert M."/>
            <person name="Carlier A."/>
        </authorList>
    </citation>
    <scope>NUCLEOTIDE SEQUENCE</scope>
    <source>
        <strain evidence="12">LMG 31809</strain>
    </source>
</reference>
<feature type="binding site" evidence="10">
    <location>
        <position position="140"/>
    </location>
    <ligand>
        <name>[2Fe-2S] cluster</name>
        <dbReference type="ChEBI" id="CHEBI:190135"/>
    </ligand>
</feature>
<dbReference type="InterPro" id="IPR002023">
    <property type="entry name" value="NuoE-like"/>
</dbReference>
<dbReference type="Pfam" id="PF01257">
    <property type="entry name" value="2Fe-2S_thioredx"/>
    <property type="match status" value="1"/>
</dbReference>
<dbReference type="AlphaFoldDB" id="A0A9X3Z761"/>
<comment type="cofactor">
    <cofactor evidence="8">
        <name>[2Fe-2S] cluster</name>
        <dbReference type="ChEBI" id="CHEBI:190135"/>
    </cofactor>
</comment>
<keyword evidence="12" id="KW-0560">Oxidoreductase</keyword>
<feature type="binding site" evidence="10">
    <location>
        <position position="100"/>
    </location>
    <ligand>
        <name>[2Fe-2S] cluster</name>
        <dbReference type="ChEBI" id="CHEBI:190135"/>
    </ligand>
</feature>
<dbReference type="SUPFAM" id="SSF52833">
    <property type="entry name" value="Thioredoxin-like"/>
    <property type="match status" value="1"/>
</dbReference>
<comment type="similarity">
    <text evidence="1">Belongs to the complex I 24 kDa subunit family.</text>
</comment>